<accession>A0A5B8UZV7</accession>
<dbReference type="OrthoDB" id="791132at2"/>
<reference evidence="1 2" key="1">
    <citation type="journal article" date="2017" name="Curr. Microbiol.">
        <title>Mucilaginibacter ginsenosidivorans sp. nov., Isolated from Soil of Ginseng Field.</title>
        <authorList>
            <person name="Kim M.M."/>
            <person name="Siddiqi M.Z."/>
            <person name="Im W.T."/>
        </authorList>
    </citation>
    <scope>NUCLEOTIDE SEQUENCE [LARGE SCALE GENOMIC DNA]</scope>
    <source>
        <strain evidence="1 2">Gsoil 3017</strain>
    </source>
</reference>
<dbReference type="AlphaFoldDB" id="A0A5B8UZV7"/>
<dbReference type="RefSeq" id="WP_147033376.1">
    <property type="nucleotide sequence ID" value="NZ_CP042436.1"/>
</dbReference>
<dbReference type="KEGG" id="mgin:FRZ54_18850"/>
<evidence type="ECO:0000313" key="2">
    <source>
        <dbReference type="Proteomes" id="UP000321479"/>
    </source>
</evidence>
<evidence type="ECO:0000313" key="1">
    <source>
        <dbReference type="EMBL" id="QEC64542.1"/>
    </source>
</evidence>
<dbReference type="Gene3D" id="1.25.40.10">
    <property type="entry name" value="Tetratricopeptide repeat domain"/>
    <property type="match status" value="1"/>
</dbReference>
<gene>
    <name evidence="1" type="ORF">FRZ54_18850</name>
</gene>
<dbReference type="SUPFAM" id="SSF48452">
    <property type="entry name" value="TPR-like"/>
    <property type="match status" value="1"/>
</dbReference>
<dbReference type="EMBL" id="CP042436">
    <property type="protein sequence ID" value="QEC64542.1"/>
    <property type="molecule type" value="Genomic_DNA"/>
</dbReference>
<dbReference type="Proteomes" id="UP000321479">
    <property type="component" value="Chromosome"/>
</dbReference>
<sequence>MDIYLTIEEKYLQAVDELSYGQNPRALQLLNEIVAAEPLYARAHYQLGKLYYYEVKDYQAAGYHFKTCAELEPSFPDVYADYLHLLVFLGMGRQVQLVKEKALTVAGVDVAYIHYLAGLHAEKQKDWDAAINSYHEAYLQALSKYEKDTAEECILRVKAKKSRSFKFNYELSN</sequence>
<organism evidence="1 2">
    <name type="scientific">Mucilaginibacter ginsenosidivorans</name>
    <dbReference type="NCBI Taxonomy" id="398053"/>
    <lineage>
        <taxon>Bacteria</taxon>
        <taxon>Pseudomonadati</taxon>
        <taxon>Bacteroidota</taxon>
        <taxon>Sphingobacteriia</taxon>
        <taxon>Sphingobacteriales</taxon>
        <taxon>Sphingobacteriaceae</taxon>
        <taxon>Mucilaginibacter</taxon>
    </lineage>
</organism>
<proteinExistence type="predicted"/>
<dbReference type="InterPro" id="IPR011990">
    <property type="entry name" value="TPR-like_helical_dom_sf"/>
</dbReference>
<protein>
    <submittedName>
        <fullName evidence="1">Uncharacterized protein</fullName>
    </submittedName>
</protein>
<keyword evidence="2" id="KW-1185">Reference proteome</keyword>
<name>A0A5B8UZV7_9SPHI</name>